<name>A0A1S6U5S3_9BACT</name>
<evidence type="ECO:0000313" key="6">
    <source>
        <dbReference type="Proteomes" id="UP000190868"/>
    </source>
</evidence>
<dbReference type="InterPro" id="IPR016300">
    <property type="entry name" value="ATPase_ArsA/GET3"/>
</dbReference>
<dbReference type="InterPro" id="IPR025723">
    <property type="entry name" value="ArsA/GET3_ATPase-like"/>
</dbReference>
<organism evidence="5 6">
    <name type="scientific">Campylobacter pinnipediorum subsp. caledonicus</name>
    <dbReference type="NCBI Taxonomy" id="1874362"/>
    <lineage>
        <taxon>Bacteria</taxon>
        <taxon>Pseudomonadati</taxon>
        <taxon>Campylobacterota</taxon>
        <taxon>Epsilonproteobacteria</taxon>
        <taxon>Campylobacterales</taxon>
        <taxon>Campylobacteraceae</taxon>
        <taxon>Campylobacter</taxon>
    </lineage>
</organism>
<evidence type="ECO:0000256" key="2">
    <source>
        <dbReference type="ARBA" id="ARBA00052296"/>
    </source>
</evidence>
<protein>
    <recommendedName>
        <fullName evidence="3">arsenite-transporting ATPase</fullName>
        <ecNumber evidence="3">7.3.2.7</ecNumber>
    </recommendedName>
</protein>
<gene>
    <name evidence="5" type="primary">arsA</name>
    <name evidence="5" type="ORF">CPIN18021_0237</name>
</gene>
<dbReference type="GO" id="GO:0005524">
    <property type="term" value="F:ATP binding"/>
    <property type="evidence" value="ECO:0007669"/>
    <property type="project" value="InterPro"/>
</dbReference>
<dbReference type="GO" id="GO:0016887">
    <property type="term" value="F:ATP hydrolysis activity"/>
    <property type="evidence" value="ECO:0007669"/>
    <property type="project" value="InterPro"/>
</dbReference>
<comment type="catalytic activity">
    <reaction evidence="2">
        <text>arsenite(in) + ATP + H2O = arsenite(out) + ADP + phosphate + H(+)</text>
        <dbReference type="Rhea" id="RHEA:11348"/>
        <dbReference type="ChEBI" id="CHEBI:15377"/>
        <dbReference type="ChEBI" id="CHEBI:15378"/>
        <dbReference type="ChEBI" id="CHEBI:29242"/>
        <dbReference type="ChEBI" id="CHEBI:30616"/>
        <dbReference type="ChEBI" id="CHEBI:43474"/>
        <dbReference type="ChEBI" id="CHEBI:456216"/>
        <dbReference type="EC" id="7.3.2.7"/>
    </reaction>
</comment>
<sequence>MKNKQLPKVIFVGGKGGVGKSTTSSSLAVALSSVKNTKKVLLVSTDPAHNLSDIFDVEFKNSITKVDENLSVVEIDSALEAREYVQKVAKDTRGFVGASSYAQIDNYFAKIADSSSTLEAALFERLSTILTKEISSYDHIIIDTAPIGHTLRLFFMPKELRDWSKTLLSMQERGGMSEKVLGHLDGGDKNRFSDPDGFIRGRLIEKLDERYARYSAFSNLVKDSNKCGIVLVLNASKLAIAETQRAIQSLEQKELKPYAVVLNKVLPDSSNDDFLSSRISQEAQYVKQSDNEFGKYHYAKIPLFKEDITNKENLKIFGEKVLESII</sequence>
<dbReference type="InterPro" id="IPR027417">
    <property type="entry name" value="P-loop_NTPase"/>
</dbReference>
<evidence type="ECO:0000256" key="1">
    <source>
        <dbReference type="ARBA" id="ARBA00011040"/>
    </source>
</evidence>
<keyword evidence="6" id="KW-1185">Reference proteome</keyword>
<accession>A0A1S6U5S3</accession>
<dbReference type="CDD" id="cd02035">
    <property type="entry name" value="ArsA"/>
    <property type="match status" value="1"/>
</dbReference>
<evidence type="ECO:0000259" key="4">
    <source>
        <dbReference type="Pfam" id="PF02374"/>
    </source>
</evidence>
<dbReference type="NCBIfam" id="TIGR00345">
    <property type="entry name" value="GET3_arsA_TRC40"/>
    <property type="match status" value="1"/>
</dbReference>
<dbReference type="PANTHER" id="PTHR10803">
    <property type="entry name" value="ARSENICAL PUMP-DRIVING ATPASE ARSENITE-TRANSLOCATING ATPASE"/>
    <property type="match status" value="1"/>
</dbReference>
<dbReference type="GO" id="GO:0015446">
    <property type="term" value="F:ATPase-coupled arsenite transmembrane transporter activity"/>
    <property type="evidence" value="ECO:0007669"/>
    <property type="project" value="UniProtKB-EC"/>
</dbReference>
<dbReference type="SUPFAM" id="SSF52540">
    <property type="entry name" value="P-loop containing nucleoside triphosphate hydrolases"/>
    <property type="match status" value="1"/>
</dbReference>
<feature type="domain" description="ArsA/GET3 Anion-transporting ATPase-like" evidence="4">
    <location>
        <begin position="8"/>
        <end position="321"/>
    </location>
</feature>
<dbReference type="Gene3D" id="3.40.50.300">
    <property type="entry name" value="P-loop containing nucleotide triphosphate hydrolases"/>
    <property type="match status" value="1"/>
</dbReference>
<evidence type="ECO:0000313" key="5">
    <source>
        <dbReference type="EMBL" id="AQW87084.1"/>
    </source>
</evidence>
<evidence type="ECO:0000256" key="3">
    <source>
        <dbReference type="ARBA" id="ARBA00066752"/>
    </source>
</evidence>
<dbReference type="Pfam" id="PF02374">
    <property type="entry name" value="ArsA_ATPase"/>
    <property type="match status" value="1"/>
</dbReference>
<dbReference type="PANTHER" id="PTHR10803:SF3">
    <property type="entry name" value="ATPASE GET3"/>
    <property type="match status" value="1"/>
</dbReference>
<dbReference type="EC" id="7.3.2.7" evidence="3"/>
<reference evidence="6" key="1">
    <citation type="submission" date="2016-09" db="EMBL/GenBank/DDBJ databases">
        <title>Comparative genomics of the Campylobacter concisus group.</title>
        <authorList>
            <person name="Miller W.G."/>
            <person name="Yee E."/>
            <person name="Chapman M.H."/>
            <person name="Huynh S."/>
            <person name="Bono J.L."/>
            <person name="On S.L.W."/>
            <person name="StLeger J."/>
            <person name="Foster G."/>
            <person name="Parker C.T."/>
        </authorList>
    </citation>
    <scope>NUCLEOTIDE SEQUENCE [LARGE SCALE GENOMIC DNA]</scope>
    <source>
        <strain evidence="6">RM18021</strain>
    </source>
</reference>
<dbReference type="AlphaFoldDB" id="A0A1S6U5S3"/>
<dbReference type="RefSeq" id="WP_078424206.1">
    <property type="nucleotide sequence ID" value="NZ_CP017258.1"/>
</dbReference>
<comment type="similarity">
    <text evidence="1">Belongs to the arsA ATPase family.</text>
</comment>
<dbReference type="Proteomes" id="UP000190868">
    <property type="component" value="Chromosome"/>
</dbReference>
<proteinExistence type="inferred from homology"/>
<dbReference type="EMBL" id="CP017258">
    <property type="protein sequence ID" value="AQW87084.1"/>
    <property type="molecule type" value="Genomic_DNA"/>
</dbReference>